<dbReference type="Proteomes" id="UP000584642">
    <property type="component" value="Unassembled WGS sequence"/>
</dbReference>
<protein>
    <submittedName>
        <fullName evidence="2">Lactate utilization protein</fullName>
    </submittedName>
</protein>
<keyword evidence="3" id="KW-1185">Reference proteome</keyword>
<dbReference type="PANTHER" id="PTHR43682">
    <property type="entry name" value="LACTATE UTILIZATION PROTEIN C"/>
    <property type="match status" value="1"/>
</dbReference>
<reference evidence="2 3" key="1">
    <citation type="submission" date="2020-05" db="EMBL/GenBank/DDBJ databases">
        <title>Azospirillum oleiclasticum sp. nov, a nitrogen-fixing and heavy crude oil-emulsifying bacterium isolated from the crude oil of Yumen Oilfield.</title>
        <authorList>
            <person name="Wu D."/>
            <person name="Cai M."/>
            <person name="Zhang X."/>
        </authorList>
    </citation>
    <scope>NUCLEOTIDE SEQUENCE [LARGE SCALE GENOMIC DNA]</scope>
    <source>
        <strain evidence="2 3">ROY-1-1-2</strain>
    </source>
</reference>
<gene>
    <name evidence="2" type="ORF">HND93_11125</name>
</gene>
<evidence type="ECO:0000259" key="1">
    <source>
        <dbReference type="Pfam" id="PF02589"/>
    </source>
</evidence>
<accession>A0ABX2T7T3</accession>
<dbReference type="Gene3D" id="3.40.50.10420">
    <property type="entry name" value="NagB/RpiA/CoA transferase-like"/>
    <property type="match status" value="1"/>
</dbReference>
<dbReference type="Pfam" id="PF02589">
    <property type="entry name" value="LUD_dom"/>
    <property type="match status" value="1"/>
</dbReference>
<evidence type="ECO:0000313" key="2">
    <source>
        <dbReference type="EMBL" id="NYZ20266.1"/>
    </source>
</evidence>
<evidence type="ECO:0000313" key="3">
    <source>
        <dbReference type="Proteomes" id="UP000584642"/>
    </source>
</evidence>
<feature type="domain" description="LUD" evidence="1">
    <location>
        <begin position="124"/>
        <end position="220"/>
    </location>
</feature>
<proteinExistence type="predicted"/>
<organism evidence="2 3">
    <name type="scientific">Azospirillum oleiclasticum</name>
    <dbReference type="NCBI Taxonomy" id="2735135"/>
    <lineage>
        <taxon>Bacteria</taxon>
        <taxon>Pseudomonadati</taxon>
        <taxon>Pseudomonadota</taxon>
        <taxon>Alphaproteobacteria</taxon>
        <taxon>Rhodospirillales</taxon>
        <taxon>Azospirillaceae</taxon>
        <taxon>Azospirillum</taxon>
    </lineage>
</organism>
<dbReference type="SUPFAM" id="SSF100950">
    <property type="entry name" value="NagB/RpiA/CoA transferase-like"/>
    <property type="match status" value="1"/>
</dbReference>
<name>A0ABX2T7T3_9PROT</name>
<dbReference type="RefSeq" id="WP_180282029.1">
    <property type="nucleotide sequence ID" value="NZ_JABFDB010000006.1"/>
</dbReference>
<dbReference type="InterPro" id="IPR024185">
    <property type="entry name" value="FTHF_cligase-like_sf"/>
</dbReference>
<dbReference type="PANTHER" id="PTHR43682:SF1">
    <property type="entry name" value="LACTATE UTILIZATION PROTEIN C"/>
    <property type="match status" value="1"/>
</dbReference>
<sequence>MSGRDAILGGIRAALGRKTDDLARRATVEERLTRHPRGLVPARGQIPPAEQVELFTTMAREAACTVQPLAALEEVPAAVADYLAGLNLPAELRVAPDPGLDAIPWHARPTLTVSRGPARDADAVSVTGAFAGVAETGTLMLASGPGHPTTLNFLPDTHIVVLRRDRVTGTYEDAWDRLRAELGDVPRTVNFVTGPSRTGDIEQTIQLGAHGPRRLHILLVGG</sequence>
<dbReference type="InterPro" id="IPR003741">
    <property type="entry name" value="LUD_dom"/>
</dbReference>
<dbReference type="InterPro" id="IPR037171">
    <property type="entry name" value="NagB/RpiA_transferase-like"/>
</dbReference>
<comment type="caution">
    <text evidence="2">The sequence shown here is derived from an EMBL/GenBank/DDBJ whole genome shotgun (WGS) entry which is preliminary data.</text>
</comment>
<dbReference type="EMBL" id="JABFDB010000006">
    <property type="protein sequence ID" value="NYZ20266.1"/>
    <property type="molecule type" value="Genomic_DNA"/>
</dbReference>